<dbReference type="AlphaFoldDB" id="A0A0S3KCN7"/>
<evidence type="ECO:0000313" key="6">
    <source>
        <dbReference type="Proteomes" id="UP000183039"/>
    </source>
</evidence>
<keyword evidence="1" id="KW-0677">Repeat</keyword>
<accession>A0A0S3KCN7</accession>
<dbReference type="InterPro" id="IPR036650">
    <property type="entry name" value="CAT_RNA-bd_dom_sf"/>
</dbReference>
<dbReference type="PANTHER" id="PTHR30185">
    <property type="entry name" value="CRYPTIC BETA-GLUCOSIDE BGL OPERON ANTITERMINATOR"/>
    <property type="match status" value="1"/>
</dbReference>
<sequence>MKIYKILNNNVIITKDENGIEHVIMGKGIGFKKSAGETLDMTKADKIFHLEDAGLQQHFNSLSNEVPYPILKVTEEFIDIAKKKLNQKLNESLHVSLVDHIFHALKRHQNGQSITNSLIWEINRLYPNEFELAKDLLDMVEQETEVRLPADEAGFIAMHLINAEMNEEMNTTVAITKEVSAILKIVKYHLGIEYDEESLNFYRFLTHLKFFVQRITNGTLLDSEDHDLYLLMKKKYPLAYECANKIAEYVYTTFHMDLTSEEMLYLVIHLKRLYTREKTLSKKD</sequence>
<dbReference type="Pfam" id="PF00874">
    <property type="entry name" value="PRD"/>
    <property type="match status" value="2"/>
</dbReference>
<dbReference type="Proteomes" id="UP000183039">
    <property type="component" value="Unassembled WGS sequence"/>
</dbReference>
<dbReference type="GO" id="GO:0006355">
    <property type="term" value="P:regulation of DNA-templated transcription"/>
    <property type="evidence" value="ECO:0007669"/>
    <property type="project" value="InterPro"/>
</dbReference>
<dbReference type="SUPFAM" id="SSF50151">
    <property type="entry name" value="SacY-like RNA-binding domain"/>
    <property type="match status" value="1"/>
</dbReference>
<dbReference type="Proteomes" id="UP000065511">
    <property type="component" value="Chromosome"/>
</dbReference>
<dbReference type="NCBIfam" id="NF046042">
    <property type="entry name" value="LicT"/>
    <property type="match status" value="1"/>
</dbReference>
<keyword evidence="5" id="KW-1185">Reference proteome</keyword>
<protein>
    <submittedName>
        <fullName evidence="4">Beta-1,4-xylanase</fullName>
    </submittedName>
    <submittedName>
        <fullName evidence="3">Transcription antiterminator LicT</fullName>
    </submittedName>
</protein>
<dbReference type="Gene3D" id="1.10.1790.10">
    <property type="entry name" value="PRD domain"/>
    <property type="match status" value="2"/>
</dbReference>
<dbReference type="InterPro" id="IPR011608">
    <property type="entry name" value="PRD"/>
</dbReference>
<dbReference type="KEGG" id="ess:ATZ33_11990"/>
<dbReference type="OrthoDB" id="9813552at2"/>
<reference evidence="3 5" key="2">
    <citation type="submission" date="2015-12" db="EMBL/GenBank/DDBJ databases">
        <authorList>
            <person name="Lauer A."/>
            <person name="Humrighouse B."/>
            <person name="Loparev V."/>
            <person name="Shewmaker P.L."/>
            <person name="Whitney A.M."/>
            <person name="McLaughlin R.W."/>
        </authorList>
    </citation>
    <scope>NUCLEOTIDE SEQUENCE [LARGE SCALE GENOMIC DNA]</scope>
    <source>
        <strain evidence="3 5">LMG 23085</strain>
    </source>
</reference>
<evidence type="ECO:0000256" key="1">
    <source>
        <dbReference type="ARBA" id="ARBA00022737"/>
    </source>
</evidence>
<dbReference type="Gene3D" id="2.30.24.10">
    <property type="entry name" value="CAT RNA-binding domain"/>
    <property type="match status" value="1"/>
</dbReference>
<dbReference type="RefSeq" id="WP_071877963.1">
    <property type="nucleotide sequence ID" value="NZ_JXLC01000013.1"/>
</dbReference>
<dbReference type="InterPro" id="IPR050661">
    <property type="entry name" value="BglG_antiterminators"/>
</dbReference>
<organism evidence="4 6">
    <name type="scientific">Enterococcus silesiacus</name>
    <dbReference type="NCBI Taxonomy" id="332949"/>
    <lineage>
        <taxon>Bacteria</taxon>
        <taxon>Bacillati</taxon>
        <taxon>Bacillota</taxon>
        <taxon>Bacilli</taxon>
        <taxon>Lactobacillales</taxon>
        <taxon>Enterococcaceae</taxon>
        <taxon>Enterococcus</taxon>
    </lineage>
</organism>
<name>A0A0S3KCN7_9ENTE</name>
<feature type="domain" description="PRD" evidence="2">
    <location>
        <begin position="172"/>
        <end position="280"/>
    </location>
</feature>
<dbReference type="EMBL" id="CP013614">
    <property type="protein sequence ID" value="ALS02077.1"/>
    <property type="molecule type" value="Genomic_DNA"/>
</dbReference>
<dbReference type="EMBL" id="JXLC01000013">
    <property type="protein sequence ID" value="OJG91558.1"/>
    <property type="molecule type" value="Genomic_DNA"/>
</dbReference>
<evidence type="ECO:0000313" key="4">
    <source>
        <dbReference type="EMBL" id="OJG91558.1"/>
    </source>
</evidence>
<dbReference type="PROSITE" id="PS51372">
    <property type="entry name" value="PRD_2"/>
    <property type="match status" value="2"/>
</dbReference>
<dbReference type="InterPro" id="IPR036634">
    <property type="entry name" value="PRD_sf"/>
</dbReference>
<evidence type="ECO:0000259" key="2">
    <source>
        <dbReference type="PROSITE" id="PS51372"/>
    </source>
</evidence>
<proteinExistence type="predicted"/>
<dbReference type="SUPFAM" id="SSF63520">
    <property type="entry name" value="PTS-regulatory domain, PRD"/>
    <property type="match status" value="2"/>
</dbReference>
<dbReference type="Pfam" id="PF03123">
    <property type="entry name" value="CAT_RBD"/>
    <property type="match status" value="1"/>
</dbReference>
<dbReference type="GO" id="GO:0003723">
    <property type="term" value="F:RNA binding"/>
    <property type="evidence" value="ECO:0007669"/>
    <property type="project" value="InterPro"/>
</dbReference>
<dbReference type="InterPro" id="IPR004341">
    <property type="entry name" value="CAT_RNA-bd_dom"/>
</dbReference>
<evidence type="ECO:0000313" key="5">
    <source>
        <dbReference type="Proteomes" id="UP000065511"/>
    </source>
</evidence>
<dbReference type="SMART" id="SM01061">
    <property type="entry name" value="CAT_RBD"/>
    <property type="match status" value="1"/>
</dbReference>
<dbReference type="PANTHER" id="PTHR30185:SF15">
    <property type="entry name" value="CRYPTIC BETA-GLUCOSIDE BGL OPERON ANTITERMINATOR"/>
    <property type="match status" value="1"/>
</dbReference>
<feature type="domain" description="PRD" evidence="2">
    <location>
        <begin position="65"/>
        <end position="170"/>
    </location>
</feature>
<reference evidence="4 6" key="1">
    <citation type="submission" date="2014-12" db="EMBL/GenBank/DDBJ databases">
        <title>Draft genome sequences of 29 type strains of Enterococci.</title>
        <authorList>
            <person name="Zhong Z."/>
            <person name="Sun Z."/>
            <person name="Liu W."/>
            <person name="Zhang W."/>
            <person name="Zhang H."/>
        </authorList>
    </citation>
    <scope>NUCLEOTIDE SEQUENCE [LARGE SCALE GENOMIC DNA]</scope>
    <source>
        <strain evidence="4 6">DSM 22801</strain>
    </source>
</reference>
<evidence type="ECO:0000313" key="3">
    <source>
        <dbReference type="EMBL" id="ALS02077.1"/>
    </source>
</evidence>
<gene>
    <name evidence="3" type="ORF">ATZ33_11990</name>
    <name evidence="4" type="ORF">RV15_GL000644</name>
</gene>